<sequence length="663" mass="70563">MEERADRGIWVIIGALMLALLLAALDQTIVSTALPTIVSDFGGLNHLSWVVTAYLLASTVSAPLWGKLGDQYGRKRLFQLAITVFLVASALCGLALGLPQLIFFRALQGLGGGGLMALAMAIIGDVVSPRDRGRYQGFFGGVFAFASVVGPLIGGLFVDHLSWRWVFYVNLPIGLVALVAITSALPGRTERTSHRIDYRGAAVLTAAVTCVVMLTAWGGAVHAWDSPVIVVLAAVAAGLVALFVQVEHRAAEPVLPPHLFRDGVFTVCALLGFIAGFAMMGSLAYLPLFLQVAHGVSATISGLYLLPLMVGMLGMSITTGQLISRTGYYRGFPILGMAVATAGMLLLHTVDEHTPLALCGVYFFVLGAGLGLVMQVLVIAVQNVVDYRNLGVATSSVVFFRSIGGSFGVSVFGSIFASRLADNVTAALRGQDPPVAFDPTRIQGDPKVLDQLPPELAARLLHAFSESLTTIFLYAAPITLLGFALAWLLRQVPLRTTIGTAACDLGDGYGRPRADSSQAEIERCLSNLMRKDPAAVSLYTDLARRAGYSFSAGTTWVLCRVAREGRIGRAALAERAGYTAEEDTPYVDPLVRRGLIERDGSQLAITGAGLQAAQRIIRIRRAALARHLDGWDPAANPELTDLLTRLATETVGGDQDARPAHSR</sequence>
<keyword evidence="3" id="KW-0813">Transport</keyword>
<feature type="domain" description="Major facilitator superfamily (MFS) profile" evidence="9">
    <location>
        <begin position="12"/>
        <end position="494"/>
    </location>
</feature>
<dbReference type="InterPro" id="IPR036259">
    <property type="entry name" value="MFS_trans_sf"/>
</dbReference>
<dbReference type="Pfam" id="PF07690">
    <property type="entry name" value="MFS_1"/>
    <property type="match status" value="1"/>
</dbReference>
<feature type="transmembrane region" description="Helical" evidence="8">
    <location>
        <begin position="471"/>
        <end position="489"/>
    </location>
</feature>
<dbReference type="InterPro" id="IPR011701">
    <property type="entry name" value="MFS"/>
</dbReference>
<dbReference type="Proteomes" id="UP000640052">
    <property type="component" value="Unassembled WGS sequence"/>
</dbReference>
<evidence type="ECO:0000259" key="9">
    <source>
        <dbReference type="PROSITE" id="PS50850"/>
    </source>
</evidence>
<dbReference type="InterPro" id="IPR004638">
    <property type="entry name" value="EmrB-like"/>
</dbReference>
<dbReference type="RefSeq" id="WP_204041840.1">
    <property type="nucleotide sequence ID" value="NZ_BOOA01000025.1"/>
</dbReference>
<dbReference type="PROSITE" id="PS50850">
    <property type="entry name" value="MFS"/>
    <property type="match status" value="1"/>
</dbReference>
<dbReference type="GO" id="GO:0022857">
    <property type="term" value="F:transmembrane transporter activity"/>
    <property type="evidence" value="ECO:0007669"/>
    <property type="project" value="InterPro"/>
</dbReference>
<organism evidence="10 11">
    <name type="scientific">Acrocarpospora phusangensis</name>
    <dbReference type="NCBI Taxonomy" id="1070424"/>
    <lineage>
        <taxon>Bacteria</taxon>
        <taxon>Bacillati</taxon>
        <taxon>Actinomycetota</taxon>
        <taxon>Actinomycetes</taxon>
        <taxon>Streptosporangiales</taxon>
        <taxon>Streptosporangiaceae</taxon>
        <taxon>Acrocarpospora</taxon>
    </lineage>
</organism>
<evidence type="ECO:0000256" key="4">
    <source>
        <dbReference type="ARBA" id="ARBA00022475"/>
    </source>
</evidence>
<comment type="caution">
    <text evidence="10">The sequence shown here is derived from an EMBL/GenBank/DDBJ whole genome shotgun (WGS) entry which is preliminary data.</text>
</comment>
<feature type="transmembrane region" description="Helical" evidence="8">
    <location>
        <begin position="198"/>
        <end position="220"/>
    </location>
</feature>
<dbReference type="NCBIfam" id="TIGR00711">
    <property type="entry name" value="efflux_EmrB"/>
    <property type="match status" value="1"/>
</dbReference>
<dbReference type="InterPro" id="IPR036390">
    <property type="entry name" value="WH_DNA-bd_sf"/>
</dbReference>
<keyword evidence="4" id="KW-1003">Cell membrane</keyword>
<gene>
    <name evidence="10" type="ORF">Aph01nite_34210</name>
</gene>
<dbReference type="CDD" id="cd17502">
    <property type="entry name" value="MFS_Azr1_MDR_like"/>
    <property type="match status" value="1"/>
</dbReference>
<feature type="transmembrane region" description="Helical" evidence="8">
    <location>
        <begin position="165"/>
        <end position="186"/>
    </location>
</feature>
<dbReference type="Gene3D" id="1.20.1720.10">
    <property type="entry name" value="Multidrug resistance protein D"/>
    <property type="match status" value="1"/>
</dbReference>
<comment type="similarity">
    <text evidence="2">Belongs to the major facilitator superfamily. TCR/Tet family.</text>
</comment>
<accession>A0A919UKK0</accession>
<dbReference type="AlphaFoldDB" id="A0A919UKK0"/>
<keyword evidence="7 8" id="KW-0472">Membrane</keyword>
<dbReference type="PANTHER" id="PTHR23501">
    <property type="entry name" value="MAJOR FACILITATOR SUPERFAMILY"/>
    <property type="match status" value="1"/>
</dbReference>
<evidence type="ECO:0000256" key="1">
    <source>
        <dbReference type="ARBA" id="ARBA00004651"/>
    </source>
</evidence>
<evidence type="ECO:0000256" key="6">
    <source>
        <dbReference type="ARBA" id="ARBA00022989"/>
    </source>
</evidence>
<protein>
    <submittedName>
        <fullName evidence="10">EmrB/QacA family drug resistance transporter</fullName>
    </submittedName>
</protein>
<feature type="transmembrane region" description="Helical" evidence="8">
    <location>
        <begin position="327"/>
        <end position="349"/>
    </location>
</feature>
<feature type="transmembrane region" description="Helical" evidence="8">
    <location>
        <begin position="135"/>
        <end position="153"/>
    </location>
</feature>
<evidence type="ECO:0000313" key="11">
    <source>
        <dbReference type="Proteomes" id="UP000640052"/>
    </source>
</evidence>
<dbReference type="InterPro" id="IPR036388">
    <property type="entry name" value="WH-like_DNA-bd_sf"/>
</dbReference>
<keyword evidence="6 8" id="KW-1133">Transmembrane helix</keyword>
<feature type="transmembrane region" description="Helical" evidence="8">
    <location>
        <begin position="292"/>
        <end position="315"/>
    </location>
</feature>
<evidence type="ECO:0000256" key="7">
    <source>
        <dbReference type="ARBA" id="ARBA00023136"/>
    </source>
</evidence>
<dbReference type="FunFam" id="1.20.1720.10:FF:000004">
    <property type="entry name" value="EmrB/QacA family drug resistance transporter"/>
    <property type="match status" value="1"/>
</dbReference>
<feature type="transmembrane region" description="Helical" evidence="8">
    <location>
        <begin position="46"/>
        <end position="65"/>
    </location>
</feature>
<reference evidence="10" key="1">
    <citation type="submission" date="2021-01" db="EMBL/GenBank/DDBJ databases">
        <title>Whole genome shotgun sequence of Acrocarpospora phusangensis NBRC 108782.</title>
        <authorList>
            <person name="Komaki H."/>
            <person name="Tamura T."/>
        </authorList>
    </citation>
    <scope>NUCLEOTIDE SEQUENCE</scope>
    <source>
        <strain evidence="10">NBRC 108782</strain>
    </source>
</reference>
<feature type="transmembrane region" description="Helical" evidence="8">
    <location>
        <begin position="226"/>
        <end position="244"/>
    </location>
</feature>
<feature type="transmembrane region" description="Helical" evidence="8">
    <location>
        <begin position="102"/>
        <end position="123"/>
    </location>
</feature>
<dbReference type="PRINTS" id="PR01036">
    <property type="entry name" value="TCRTETB"/>
</dbReference>
<feature type="transmembrane region" description="Helical" evidence="8">
    <location>
        <begin position="9"/>
        <end position="34"/>
    </location>
</feature>
<evidence type="ECO:0000256" key="2">
    <source>
        <dbReference type="ARBA" id="ARBA00007520"/>
    </source>
</evidence>
<feature type="transmembrane region" description="Helical" evidence="8">
    <location>
        <begin position="264"/>
        <end position="286"/>
    </location>
</feature>
<feature type="transmembrane region" description="Helical" evidence="8">
    <location>
        <begin position="77"/>
        <end position="96"/>
    </location>
</feature>
<dbReference type="SUPFAM" id="SSF103473">
    <property type="entry name" value="MFS general substrate transporter"/>
    <property type="match status" value="1"/>
</dbReference>
<evidence type="ECO:0000313" key="10">
    <source>
        <dbReference type="EMBL" id="GIH25111.1"/>
    </source>
</evidence>
<name>A0A919UKK0_9ACTN</name>
<dbReference type="EMBL" id="BOOA01000025">
    <property type="protein sequence ID" value="GIH25111.1"/>
    <property type="molecule type" value="Genomic_DNA"/>
</dbReference>
<dbReference type="Gene3D" id="1.10.10.10">
    <property type="entry name" value="Winged helix-like DNA-binding domain superfamily/Winged helix DNA-binding domain"/>
    <property type="match status" value="1"/>
</dbReference>
<dbReference type="SUPFAM" id="SSF46785">
    <property type="entry name" value="Winged helix' DNA-binding domain"/>
    <property type="match status" value="1"/>
</dbReference>
<feature type="transmembrane region" description="Helical" evidence="8">
    <location>
        <begin position="397"/>
        <end position="417"/>
    </location>
</feature>
<feature type="transmembrane region" description="Helical" evidence="8">
    <location>
        <begin position="361"/>
        <end position="385"/>
    </location>
</feature>
<proteinExistence type="inferred from homology"/>
<dbReference type="InterPro" id="IPR020846">
    <property type="entry name" value="MFS_dom"/>
</dbReference>
<keyword evidence="5 8" id="KW-0812">Transmembrane</keyword>
<keyword evidence="11" id="KW-1185">Reference proteome</keyword>
<dbReference type="Gene3D" id="1.20.1250.20">
    <property type="entry name" value="MFS general substrate transporter like domains"/>
    <property type="match status" value="1"/>
</dbReference>
<dbReference type="GO" id="GO:0005886">
    <property type="term" value="C:plasma membrane"/>
    <property type="evidence" value="ECO:0007669"/>
    <property type="project" value="UniProtKB-SubCell"/>
</dbReference>
<evidence type="ECO:0000256" key="5">
    <source>
        <dbReference type="ARBA" id="ARBA00022692"/>
    </source>
</evidence>
<evidence type="ECO:0000256" key="3">
    <source>
        <dbReference type="ARBA" id="ARBA00022448"/>
    </source>
</evidence>
<comment type="subcellular location">
    <subcellularLocation>
        <location evidence="1">Cell membrane</location>
        <topology evidence="1">Multi-pass membrane protein</topology>
    </subcellularLocation>
</comment>
<dbReference type="PANTHER" id="PTHR23501:SF197">
    <property type="entry name" value="COMD"/>
    <property type="match status" value="1"/>
</dbReference>
<evidence type="ECO:0000256" key="8">
    <source>
        <dbReference type="SAM" id="Phobius"/>
    </source>
</evidence>